<sequence length="327" mass="36643">MGGLLYGPAMREPRFGEPTRVAFVGQETYFAQCALHAPTRDLKPRFFDFRAGVGDDVTALRDALADWGAHVVVVFRPEIIAPGAFVTLDAITLGFVTEPLKRSGGDEHPDLEWRESELALTDPANFDRVVAFDPHVVATADRHARVWRSLPLPVDDRLYAPVAPSAAPPRILFVGYSTDHRERFLINAKHEYDVLHYAHGLHGDELRDVFARTDVALNLHGEPYPSFENRVLLHLAAGHLVISEPLDPTYGLEAGIDFLEIRRPDELMTLLYQLKRRPETFERVRHRGRAKADDYRASRVWPRIVGDLLADVRTFGSARDASAASAP</sequence>
<dbReference type="KEGG" id="sbae:DSM104329_05047"/>
<gene>
    <name evidence="2" type="ORF">DSM104329_05047</name>
</gene>
<dbReference type="Proteomes" id="UP001162834">
    <property type="component" value="Chromosome"/>
</dbReference>
<accession>A0A9E6Y307</accession>
<name>A0A9E6Y307_9ACTN</name>
<organism evidence="2 3">
    <name type="scientific">Capillimicrobium parvum</name>
    <dbReference type="NCBI Taxonomy" id="2884022"/>
    <lineage>
        <taxon>Bacteria</taxon>
        <taxon>Bacillati</taxon>
        <taxon>Actinomycetota</taxon>
        <taxon>Thermoleophilia</taxon>
        <taxon>Solirubrobacterales</taxon>
        <taxon>Capillimicrobiaceae</taxon>
        <taxon>Capillimicrobium</taxon>
    </lineage>
</organism>
<dbReference type="AlphaFoldDB" id="A0A9E6Y307"/>
<reference evidence="2" key="1">
    <citation type="journal article" date="2022" name="Int. J. Syst. Evol. Microbiol.">
        <title>Pseudomonas aegrilactucae sp. nov. and Pseudomonas morbosilactucae sp. nov., pathogens causing bacterial rot of lettuce in Japan.</title>
        <authorList>
            <person name="Sawada H."/>
            <person name="Fujikawa T."/>
            <person name="Satou M."/>
        </authorList>
    </citation>
    <scope>NUCLEOTIDE SEQUENCE</scope>
    <source>
        <strain evidence="2">0166_1</strain>
    </source>
</reference>
<proteinExistence type="predicted"/>
<evidence type="ECO:0000313" key="2">
    <source>
        <dbReference type="EMBL" id="UGS38617.1"/>
    </source>
</evidence>
<evidence type="ECO:0000259" key="1">
    <source>
        <dbReference type="Pfam" id="PF13524"/>
    </source>
</evidence>
<dbReference type="Pfam" id="PF13524">
    <property type="entry name" value="Glyco_trans_1_2"/>
    <property type="match status" value="1"/>
</dbReference>
<keyword evidence="3" id="KW-1185">Reference proteome</keyword>
<protein>
    <recommendedName>
        <fullName evidence="1">Spore protein YkvP/CgeB glycosyl transferase-like domain-containing protein</fullName>
    </recommendedName>
</protein>
<feature type="domain" description="Spore protein YkvP/CgeB glycosyl transferase-like" evidence="1">
    <location>
        <begin position="194"/>
        <end position="293"/>
    </location>
</feature>
<evidence type="ECO:0000313" key="3">
    <source>
        <dbReference type="Proteomes" id="UP001162834"/>
    </source>
</evidence>
<dbReference type="EMBL" id="CP087164">
    <property type="protein sequence ID" value="UGS38617.1"/>
    <property type="molecule type" value="Genomic_DNA"/>
</dbReference>
<dbReference type="InterPro" id="IPR055259">
    <property type="entry name" value="YkvP/CgeB_Glyco_trans-like"/>
</dbReference>